<dbReference type="EMBL" id="CP045929">
    <property type="protein sequence ID" value="QGK70186.1"/>
    <property type="molecule type" value="Genomic_DNA"/>
</dbReference>
<name>A0A5Q3Q9Z8_9PSEU</name>
<proteinExistence type="predicted"/>
<gene>
    <name evidence="1" type="ORF">GIY23_12200</name>
</gene>
<sequence>MQLLAVEPTAVPALSRRAVERVTTALTHMDDSSGGVGADLHALMEVHAQACSLAPPDTKRLAAWLAKIRLDGPGWPDFELRDYATALGENGRAELGHIVEERAATAEADVFGSTPFEIRILREQLAEVSGDVDYYVSVVAADLRTARQFLKIVNALRDADRACEAEQWACRGLGQLGNPIEMDRLRDVYVELLLDRGAEAEALALRQQLFDEHPVQSRYFALRRTAERTDDWPGLRAEALQRLRDAVAARSAFVEELLGVLLDEHEHAEAWQVAVAHDDVVSESRWKQLIELRQPMHPADVIEPWKRLIEQRLAMTSDKYRYRRAITMLRRLSEAYRASGNDTGFQLYLADLRHRHKRKTSLLAKLDNVER</sequence>
<protein>
    <submittedName>
        <fullName evidence="1">Uncharacterized protein</fullName>
    </submittedName>
</protein>
<evidence type="ECO:0000313" key="2">
    <source>
        <dbReference type="Proteomes" id="UP000371041"/>
    </source>
</evidence>
<dbReference type="Proteomes" id="UP000371041">
    <property type="component" value="Chromosome"/>
</dbReference>
<dbReference type="RefSeq" id="WP_154076770.1">
    <property type="nucleotide sequence ID" value="NZ_CP045929.1"/>
</dbReference>
<organism evidence="1 2">
    <name type="scientific">Allosaccharopolyspora coralli</name>
    <dbReference type="NCBI Taxonomy" id="2665642"/>
    <lineage>
        <taxon>Bacteria</taxon>
        <taxon>Bacillati</taxon>
        <taxon>Actinomycetota</taxon>
        <taxon>Actinomycetes</taxon>
        <taxon>Pseudonocardiales</taxon>
        <taxon>Pseudonocardiaceae</taxon>
        <taxon>Allosaccharopolyspora</taxon>
    </lineage>
</organism>
<accession>A0A5Q3Q9Z8</accession>
<dbReference type="AlphaFoldDB" id="A0A5Q3Q9Z8"/>
<reference evidence="2" key="1">
    <citation type="submission" date="2019-11" db="EMBL/GenBank/DDBJ databases">
        <title>The complete genome sequence of Saccharopolyspora sp. E2A.</title>
        <authorList>
            <person name="Zhang G."/>
        </authorList>
    </citation>
    <scope>NUCLEOTIDE SEQUENCE [LARGE SCALE GENOMIC DNA]</scope>
    <source>
        <strain evidence="2">E2A</strain>
    </source>
</reference>
<dbReference type="KEGG" id="sace:GIY23_12200"/>
<keyword evidence="2" id="KW-1185">Reference proteome</keyword>
<evidence type="ECO:0000313" key="1">
    <source>
        <dbReference type="EMBL" id="QGK70186.1"/>
    </source>
</evidence>